<reference evidence="3 4" key="1">
    <citation type="submission" date="2018-08" db="EMBL/GenBank/DDBJ databases">
        <title>Mucilaginibacter terrae sp. nov., isolated from manganese diggings.</title>
        <authorList>
            <person name="Huang Y."/>
            <person name="Zhou Z."/>
        </authorList>
    </citation>
    <scope>NUCLEOTIDE SEQUENCE [LARGE SCALE GENOMIC DNA]</scope>
    <source>
        <strain evidence="3 4">ZH6</strain>
    </source>
</reference>
<dbReference type="RefSeq" id="WP_117383151.1">
    <property type="nucleotide sequence ID" value="NZ_QWDE01000002.1"/>
</dbReference>
<organism evidence="3 4">
    <name type="scientific">Mucilaginibacter terrenus</name>
    <dbReference type="NCBI Taxonomy" id="2482727"/>
    <lineage>
        <taxon>Bacteria</taxon>
        <taxon>Pseudomonadati</taxon>
        <taxon>Bacteroidota</taxon>
        <taxon>Sphingobacteriia</taxon>
        <taxon>Sphingobacteriales</taxon>
        <taxon>Sphingobacteriaceae</taxon>
        <taxon>Mucilaginibacter</taxon>
    </lineage>
</organism>
<keyword evidence="4" id="KW-1185">Reference proteome</keyword>
<name>A0A3E2NP30_9SPHI</name>
<keyword evidence="2" id="KW-0732">Signal</keyword>
<evidence type="ECO:0000256" key="2">
    <source>
        <dbReference type="SAM" id="SignalP"/>
    </source>
</evidence>
<evidence type="ECO:0008006" key="5">
    <source>
        <dbReference type="Google" id="ProtNLM"/>
    </source>
</evidence>
<feature type="signal peptide" evidence="2">
    <location>
        <begin position="1"/>
        <end position="23"/>
    </location>
</feature>
<sequence>MKAILSYLLVMIAAAMLLLTACKGNNTGQTGGAQADSGQTNVGSSGATDSAAIGSGAGSPQQGGTSGSDTSSNGKGVATPTVDSTKTNP</sequence>
<feature type="chain" id="PRO_5017656465" description="Coproporphyrinogen III oxidase" evidence="2">
    <location>
        <begin position="24"/>
        <end position="89"/>
    </location>
</feature>
<evidence type="ECO:0000313" key="3">
    <source>
        <dbReference type="EMBL" id="RFZ82748.1"/>
    </source>
</evidence>
<dbReference type="AlphaFoldDB" id="A0A3E2NP30"/>
<comment type="caution">
    <text evidence="3">The sequence shown here is derived from an EMBL/GenBank/DDBJ whole genome shotgun (WGS) entry which is preliminary data.</text>
</comment>
<feature type="region of interest" description="Disordered" evidence="1">
    <location>
        <begin position="27"/>
        <end position="89"/>
    </location>
</feature>
<protein>
    <recommendedName>
        <fullName evidence="5">Coproporphyrinogen III oxidase</fullName>
    </recommendedName>
</protein>
<dbReference type="EMBL" id="QWDE01000002">
    <property type="protein sequence ID" value="RFZ82748.1"/>
    <property type="molecule type" value="Genomic_DNA"/>
</dbReference>
<proteinExistence type="predicted"/>
<evidence type="ECO:0000313" key="4">
    <source>
        <dbReference type="Proteomes" id="UP000260823"/>
    </source>
</evidence>
<dbReference type="Proteomes" id="UP000260823">
    <property type="component" value="Unassembled WGS sequence"/>
</dbReference>
<accession>A0A3E2NP30</accession>
<feature type="compositionally biased region" description="Low complexity" evidence="1">
    <location>
        <begin position="43"/>
        <end position="74"/>
    </location>
</feature>
<evidence type="ECO:0000256" key="1">
    <source>
        <dbReference type="SAM" id="MobiDB-lite"/>
    </source>
</evidence>
<dbReference type="PROSITE" id="PS51257">
    <property type="entry name" value="PROKAR_LIPOPROTEIN"/>
    <property type="match status" value="1"/>
</dbReference>
<gene>
    <name evidence="3" type="ORF">DYU05_11280</name>
</gene>